<proteinExistence type="predicted"/>
<feature type="coiled-coil region" evidence="1">
    <location>
        <begin position="100"/>
        <end position="174"/>
    </location>
</feature>
<dbReference type="GO" id="GO:0015562">
    <property type="term" value="F:efflux transmembrane transporter activity"/>
    <property type="evidence" value="ECO:0007669"/>
    <property type="project" value="TreeGrafter"/>
</dbReference>
<evidence type="ECO:0000313" key="3">
    <source>
        <dbReference type="Proteomes" id="UP000430120"/>
    </source>
</evidence>
<evidence type="ECO:0000256" key="1">
    <source>
        <dbReference type="SAM" id="Coils"/>
    </source>
</evidence>
<dbReference type="SUPFAM" id="SSF111369">
    <property type="entry name" value="HlyD-like secretion proteins"/>
    <property type="match status" value="1"/>
</dbReference>
<name>A0A643FDN6_IDEDE</name>
<dbReference type="PANTHER" id="PTHR30469:SF15">
    <property type="entry name" value="HLYD FAMILY OF SECRETION PROTEINS"/>
    <property type="match status" value="1"/>
</dbReference>
<evidence type="ECO:0000313" key="2">
    <source>
        <dbReference type="EMBL" id="KAB0583065.1"/>
    </source>
</evidence>
<dbReference type="Gene3D" id="2.40.420.20">
    <property type="match status" value="1"/>
</dbReference>
<organism evidence="2 3">
    <name type="scientific">Ideonella dechloratans</name>
    <dbReference type="NCBI Taxonomy" id="36863"/>
    <lineage>
        <taxon>Bacteria</taxon>
        <taxon>Pseudomonadati</taxon>
        <taxon>Pseudomonadota</taxon>
        <taxon>Betaproteobacteria</taxon>
        <taxon>Burkholderiales</taxon>
        <taxon>Sphaerotilaceae</taxon>
        <taxon>Ideonella</taxon>
    </lineage>
</organism>
<dbReference type="GO" id="GO:1990281">
    <property type="term" value="C:efflux pump complex"/>
    <property type="evidence" value="ECO:0007669"/>
    <property type="project" value="TreeGrafter"/>
</dbReference>
<keyword evidence="1" id="KW-0175">Coiled coil</keyword>
<protein>
    <submittedName>
        <fullName evidence="2">HlyD family efflux transporter periplasmic adaptor subunit</fullName>
    </submittedName>
</protein>
<accession>A0A643FDN6</accession>
<dbReference type="OrthoDB" id="9791520at2"/>
<dbReference type="Gene3D" id="2.40.50.100">
    <property type="match status" value="1"/>
</dbReference>
<dbReference type="Gene3D" id="1.10.287.470">
    <property type="entry name" value="Helix hairpin bin"/>
    <property type="match status" value="1"/>
</dbReference>
<dbReference type="AlphaFoldDB" id="A0A643FDN6"/>
<dbReference type="PANTHER" id="PTHR30469">
    <property type="entry name" value="MULTIDRUG RESISTANCE PROTEIN MDTA"/>
    <property type="match status" value="1"/>
</dbReference>
<sequence>MQRRSWITLSLAAAAAAVLLGWAFRPRPVEVEVAAARLGSFETTVDEDGRTRLRDRFVVAAPLAGQLQRISWREGDSVQAGQVLATLQPALSPLLGARDRAQLQAALAAAQAALQSARHQAQAAQARLSQAEHALRRSADLAGQGFVSASQLDNEALAAAQARAEHEAAQAAEETARFQWEQARAALQAARQTEAGEPFAVRAPVSGRVLKVHQTSEATVALGTPLLELGDTRRLEVLAELLTTDALQVHPGSPVRIEGWGGPAPLQAQVRLVEPGGFTKVSALGVEEQRVNVLMDLTSPPAQWAALGDGYRVGVRIITGQQARVLTVPVGALFPLPADHGGAAAGWGVFVLDGGRARLHPVTLRGRNAQQAWLGDGVQAGQSVIIYPPEAVRDGARVSPRNSP</sequence>
<keyword evidence="3" id="KW-1185">Reference proteome</keyword>
<dbReference type="EMBL" id="VZPB01000018">
    <property type="protein sequence ID" value="KAB0583065.1"/>
    <property type="molecule type" value="Genomic_DNA"/>
</dbReference>
<gene>
    <name evidence="2" type="ORF">F7Q92_09325</name>
</gene>
<reference evidence="2 3" key="1">
    <citation type="submission" date="2019-09" db="EMBL/GenBank/DDBJ databases">
        <title>Draft genome sequences of 48 bacterial type strains from the CCUG.</title>
        <authorList>
            <person name="Tunovic T."/>
            <person name="Pineiro-Iglesias B."/>
            <person name="Unosson C."/>
            <person name="Inganas E."/>
            <person name="Ohlen M."/>
            <person name="Cardew S."/>
            <person name="Jensie-Markopoulos S."/>
            <person name="Salva-Serra F."/>
            <person name="Jaen-Luchoro D."/>
            <person name="Karlsson R."/>
            <person name="Svensson-Stadler L."/>
            <person name="Chun J."/>
            <person name="Moore E."/>
        </authorList>
    </citation>
    <scope>NUCLEOTIDE SEQUENCE [LARGE SCALE GENOMIC DNA]</scope>
    <source>
        <strain evidence="2 3">CCUG 30977</strain>
    </source>
</reference>
<dbReference type="RefSeq" id="WP_151123879.1">
    <property type="nucleotide sequence ID" value="NZ_CP088081.1"/>
</dbReference>
<dbReference type="Proteomes" id="UP000430120">
    <property type="component" value="Unassembled WGS sequence"/>
</dbReference>
<comment type="caution">
    <text evidence="2">The sequence shown here is derived from an EMBL/GenBank/DDBJ whole genome shotgun (WGS) entry which is preliminary data.</text>
</comment>